<protein>
    <recommendedName>
        <fullName evidence="3">Leucine-rich repeat domain-containing protein</fullName>
    </recommendedName>
</protein>
<evidence type="ECO:0000313" key="1">
    <source>
        <dbReference type="EMBL" id="TVZ05505.1"/>
    </source>
</evidence>
<dbReference type="SUPFAM" id="SSF52047">
    <property type="entry name" value="RNI-like"/>
    <property type="match status" value="1"/>
</dbReference>
<comment type="caution">
    <text evidence="1">The sequence shown here is derived from an EMBL/GenBank/DDBJ whole genome shotgun (WGS) entry which is preliminary data.</text>
</comment>
<dbReference type="Proteomes" id="UP000460272">
    <property type="component" value="Unassembled WGS sequence"/>
</dbReference>
<dbReference type="RefSeq" id="WP_145853206.1">
    <property type="nucleotide sequence ID" value="NZ_RPFW01000002.1"/>
</dbReference>
<dbReference type="AlphaFoldDB" id="A0A6P2C4S8"/>
<sequence>MTVLRFPPGIAVGEVFWDPADPGEWGHLLAIGAVEVPDGTAVSLTVYPVAEVSVFSGDQPVGPFEVEATPAGSGPQPAVPLSQRLLRRARPARHEWRVTWHHEMPDRALRNTRSIWGDAGYSVAAGNDPVDLEFIRGLPVDSVYSLSVGNTVPASFATVAHLAPGLLRLDLYIDNLDEAVPSVIAKLRALESLALYGDSAIEDGPGLLNDHALSLIADLPNLEYLSLMDGSYTEHGLRQLIRLPKLRHLHIERAGLTAPMFRFAADMPALTNLTGLDEFGDDGPMPPAEVAQVQAMLPHISMDAPG</sequence>
<dbReference type="EMBL" id="RPFW01000002">
    <property type="protein sequence ID" value="TVZ05505.1"/>
    <property type="molecule type" value="Genomic_DNA"/>
</dbReference>
<keyword evidence="2" id="KW-1185">Reference proteome</keyword>
<organism evidence="1 2">
    <name type="scientific">Trebonia kvetii</name>
    <dbReference type="NCBI Taxonomy" id="2480626"/>
    <lineage>
        <taxon>Bacteria</taxon>
        <taxon>Bacillati</taxon>
        <taxon>Actinomycetota</taxon>
        <taxon>Actinomycetes</taxon>
        <taxon>Streptosporangiales</taxon>
        <taxon>Treboniaceae</taxon>
        <taxon>Trebonia</taxon>
    </lineage>
</organism>
<name>A0A6P2C4S8_9ACTN</name>
<reference evidence="1 2" key="1">
    <citation type="submission" date="2018-11" db="EMBL/GenBank/DDBJ databases">
        <title>Trebonia kvetii gen.nov., sp.nov., a novel acidophilic actinobacterium, and proposal of the new actinobacterial family Treboniaceae fam. nov.</title>
        <authorList>
            <person name="Rapoport D."/>
            <person name="Sagova-Mareckova M."/>
            <person name="Sedlacek I."/>
            <person name="Provaznik J."/>
            <person name="Kralova S."/>
            <person name="Pavlinic D."/>
            <person name="Benes V."/>
            <person name="Kopecky J."/>
        </authorList>
    </citation>
    <scope>NUCLEOTIDE SEQUENCE [LARGE SCALE GENOMIC DNA]</scope>
    <source>
        <strain evidence="1 2">15Tr583</strain>
    </source>
</reference>
<evidence type="ECO:0008006" key="3">
    <source>
        <dbReference type="Google" id="ProtNLM"/>
    </source>
</evidence>
<dbReference type="Gene3D" id="3.80.10.10">
    <property type="entry name" value="Ribonuclease Inhibitor"/>
    <property type="match status" value="1"/>
</dbReference>
<evidence type="ECO:0000313" key="2">
    <source>
        <dbReference type="Proteomes" id="UP000460272"/>
    </source>
</evidence>
<accession>A0A6P2C4S8</accession>
<proteinExistence type="predicted"/>
<dbReference type="InterPro" id="IPR032675">
    <property type="entry name" value="LRR_dom_sf"/>
</dbReference>
<gene>
    <name evidence="1" type="ORF">EAS64_13295</name>
</gene>